<dbReference type="RefSeq" id="WP_244527593.1">
    <property type="nucleotide sequence ID" value="NZ_FOCQ01000015.1"/>
</dbReference>
<dbReference type="InterPro" id="IPR041492">
    <property type="entry name" value="HAD_2"/>
</dbReference>
<evidence type="ECO:0000313" key="1">
    <source>
        <dbReference type="EMBL" id="SEN59530.1"/>
    </source>
</evidence>
<dbReference type="PRINTS" id="PR00413">
    <property type="entry name" value="HADHALOGNASE"/>
</dbReference>
<dbReference type="InterPro" id="IPR023214">
    <property type="entry name" value="HAD_sf"/>
</dbReference>
<dbReference type="Gene3D" id="3.40.50.1000">
    <property type="entry name" value="HAD superfamily/HAD-like"/>
    <property type="match status" value="1"/>
</dbReference>
<sequence length="221" mass="24461">MKAIIFDLDGTLFQTEKLAVPAAEAMFRDLRELGLYSGETPSAAKIQSVFGMTHEEIWQRLLPEADEETRKKADRILLEKELEMLAEGKGALYPGVDETLKKLKNAGWPLLIASNGLLPYVRGALESKGLISLFEGIYTAGEFETGSKTDLVNICKERHGITSGYMVGDRRSDVKAGKENHLTVIGCRYSGFPQFGEHDELADADYIIGDFKELLSIILDS</sequence>
<dbReference type="STRING" id="1173111.SAMN05444955_11538"/>
<organism evidence="1 2">
    <name type="scientific">Lihuaxuella thermophila</name>
    <dbReference type="NCBI Taxonomy" id="1173111"/>
    <lineage>
        <taxon>Bacteria</taxon>
        <taxon>Bacillati</taxon>
        <taxon>Bacillota</taxon>
        <taxon>Bacilli</taxon>
        <taxon>Bacillales</taxon>
        <taxon>Thermoactinomycetaceae</taxon>
        <taxon>Lihuaxuella</taxon>
    </lineage>
</organism>
<dbReference type="InterPro" id="IPR006439">
    <property type="entry name" value="HAD-SF_hydro_IA"/>
</dbReference>
<proteinExistence type="predicted"/>
<dbReference type="SUPFAM" id="SSF56784">
    <property type="entry name" value="HAD-like"/>
    <property type="match status" value="1"/>
</dbReference>
<protein>
    <submittedName>
        <fullName evidence="1">Phosphoglycolate phosphatase, HAD superfamily</fullName>
    </submittedName>
</protein>
<dbReference type="GO" id="GO:0006281">
    <property type="term" value="P:DNA repair"/>
    <property type="evidence" value="ECO:0007669"/>
    <property type="project" value="TreeGrafter"/>
</dbReference>
<dbReference type="EMBL" id="FOCQ01000015">
    <property type="protein sequence ID" value="SEN59530.1"/>
    <property type="molecule type" value="Genomic_DNA"/>
</dbReference>
<dbReference type="Proteomes" id="UP000199695">
    <property type="component" value="Unassembled WGS sequence"/>
</dbReference>
<dbReference type="PANTHER" id="PTHR43434:SF1">
    <property type="entry name" value="PHOSPHOGLYCOLATE PHOSPHATASE"/>
    <property type="match status" value="1"/>
</dbReference>
<gene>
    <name evidence="1" type="ORF">SAMN05444955_11538</name>
</gene>
<evidence type="ECO:0000313" key="2">
    <source>
        <dbReference type="Proteomes" id="UP000199695"/>
    </source>
</evidence>
<reference evidence="1 2" key="1">
    <citation type="submission" date="2016-10" db="EMBL/GenBank/DDBJ databases">
        <authorList>
            <person name="de Groot N.N."/>
        </authorList>
    </citation>
    <scope>NUCLEOTIDE SEQUENCE [LARGE SCALE GENOMIC DNA]</scope>
    <source>
        <strain evidence="1 2">DSM 46701</strain>
    </source>
</reference>
<dbReference type="InterPro" id="IPR036412">
    <property type="entry name" value="HAD-like_sf"/>
</dbReference>
<dbReference type="PANTHER" id="PTHR43434">
    <property type="entry name" value="PHOSPHOGLYCOLATE PHOSPHATASE"/>
    <property type="match status" value="1"/>
</dbReference>
<dbReference type="Pfam" id="PF13419">
    <property type="entry name" value="HAD_2"/>
    <property type="match status" value="1"/>
</dbReference>
<accession>A0A1H8HT97</accession>
<dbReference type="GO" id="GO:0005829">
    <property type="term" value="C:cytosol"/>
    <property type="evidence" value="ECO:0007669"/>
    <property type="project" value="TreeGrafter"/>
</dbReference>
<name>A0A1H8HT97_9BACL</name>
<dbReference type="InterPro" id="IPR023198">
    <property type="entry name" value="PGP-like_dom2"/>
</dbReference>
<dbReference type="Gene3D" id="1.10.150.240">
    <property type="entry name" value="Putative phosphatase, domain 2"/>
    <property type="match status" value="1"/>
</dbReference>
<dbReference type="GO" id="GO:0008967">
    <property type="term" value="F:phosphoglycolate phosphatase activity"/>
    <property type="evidence" value="ECO:0007669"/>
    <property type="project" value="TreeGrafter"/>
</dbReference>
<dbReference type="InterPro" id="IPR050155">
    <property type="entry name" value="HAD-like_hydrolase_sf"/>
</dbReference>
<dbReference type="AlphaFoldDB" id="A0A1H8HT97"/>
<keyword evidence="2" id="KW-1185">Reference proteome</keyword>